<sequence>MGHGGSKVEYVKGAMEDSEQLLLKWTRVKPNSTRVQWHVRRIN</sequence>
<proteinExistence type="predicted"/>
<organism evidence="1 2">
    <name type="scientific">Senna tora</name>
    <dbReference type="NCBI Taxonomy" id="362788"/>
    <lineage>
        <taxon>Eukaryota</taxon>
        <taxon>Viridiplantae</taxon>
        <taxon>Streptophyta</taxon>
        <taxon>Embryophyta</taxon>
        <taxon>Tracheophyta</taxon>
        <taxon>Spermatophyta</taxon>
        <taxon>Magnoliopsida</taxon>
        <taxon>eudicotyledons</taxon>
        <taxon>Gunneridae</taxon>
        <taxon>Pentapetalae</taxon>
        <taxon>rosids</taxon>
        <taxon>fabids</taxon>
        <taxon>Fabales</taxon>
        <taxon>Fabaceae</taxon>
        <taxon>Caesalpinioideae</taxon>
        <taxon>Cassia clade</taxon>
        <taxon>Senna</taxon>
    </lineage>
</organism>
<dbReference type="AlphaFoldDB" id="A0A834TTV9"/>
<comment type="caution">
    <text evidence="1">The sequence shown here is derived from an EMBL/GenBank/DDBJ whole genome shotgun (WGS) entry which is preliminary data.</text>
</comment>
<gene>
    <name evidence="1" type="ORF">G2W53_019674</name>
</gene>
<name>A0A834TTV9_9FABA</name>
<protein>
    <submittedName>
        <fullName evidence="1">Uncharacterized protein</fullName>
    </submittedName>
</protein>
<reference evidence="1" key="1">
    <citation type="submission" date="2020-09" db="EMBL/GenBank/DDBJ databases">
        <title>Genome-Enabled Discovery of Anthraquinone Biosynthesis in Senna tora.</title>
        <authorList>
            <person name="Kang S.-H."/>
            <person name="Pandey R.P."/>
            <person name="Lee C.-M."/>
            <person name="Sim J.-S."/>
            <person name="Jeong J.-T."/>
            <person name="Choi B.-S."/>
            <person name="Jung M."/>
            <person name="Ginzburg D."/>
            <person name="Zhao K."/>
            <person name="Won S.Y."/>
            <person name="Oh T.-J."/>
            <person name="Yu Y."/>
            <person name="Kim N.-H."/>
            <person name="Lee O.R."/>
            <person name="Lee T.-H."/>
            <person name="Bashyal P."/>
            <person name="Kim T.-S."/>
            <person name="Lee W.-H."/>
            <person name="Kawkins C."/>
            <person name="Kim C.-K."/>
            <person name="Kim J.S."/>
            <person name="Ahn B.O."/>
            <person name="Rhee S.Y."/>
            <person name="Sohng J.K."/>
        </authorList>
    </citation>
    <scope>NUCLEOTIDE SEQUENCE</scope>
    <source>
        <tissue evidence="1">Leaf</tissue>
    </source>
</reference>
<dbReference type="EMBL" id="JAAIUW010000006">
    <property type="protein sequence ID" value="KAF7828510.1"/>
    <property type="molecule type" value="Genomic_DNA"/>
</dbReference>
<evidence type="ECO:0000313" key="2">
    <source>
        <dbReference type="Proteomes" id="UP000634136"/>
    </source>
</evidence>
<dbReference type="Proteomes" id="UP000634136">
    <property type="component" value="Unassembled WGS sequence"/>
</dbReference>
<evidence type="ECO:0000313" key="1">
    <source>
        <dbReference type="EMBL" id="KAF7828510.1"/>
    </source>
</evidence>
<accession>A0A834TTV9</accession>
<keyword evidence="2" id="KW-1185">Reference proteome</keyword>